<dbReference type="Proteomes" id="UP000550707">
    <property type="component" value="Unassembled WGS sequence"/>
</dbReference>
<dbReference type="GO" id="GO:0016787">
    <property type="term" value="F:hydrolase activity"/>
    <property type="evidence" value="ECO:0007669"/>
    <property type="project" value="UniProtKB-KW"/>
</dbReference>
<dbReference type="EMBL" id="JACASF010000022">
    <property type="protein sequence ID" value="KAF6403240.1"/>
    <property type="molecule type" value="Genomic_DNA"/>
</dbReference>
<keyword evidence="11" id="KW-1185">Reference proteome</keyword>
<proteinExistence type="predicted"/>
<keyword evidence="4 10" id="KW-0347">Helicase</keyword>
<dbReference type="Gene3D" id="6.10.250.2170">
    <property type="match status" value="1"/>
</dbReference>
<dbReference type="InterPro" id="IPR027417">
    <property type="entry name" value="P-loop_NTPase"/>
</dbReference>
<evidence type="ECO:0000256" key="5">
    <source>
        <dbReference type="ARBA" id="ARBA00022840"/>
    </source>
</evidence>
<evidence type="ECO:0000259" key="8">
    <source>
        <dbReference type="PROSITE" id="PS51194"/>
    </source>
</evidence>
<feature type="domain" description="Helicase ATP-binding" evidence="7">
    <location>
        <begin position="129"/>
        <end position="299"/>
    </location>
</feature>
<evidence type="ECO:0000256" key="1">
    <source>
        <dbReference type="ARBA" id="ARBA00012552"/>
    </source>
</evidence>
<evidence type="ECO:0000313" key="10">
    <source>
        <dbReference type="EMBL" id="KAF6403240.1"/>
    </source>
</evidence>
<keyword evidence="3" id="KW-0378">Hydrolase</keyword>
<evidence type="ECO:0000256" key="2">
    <source>
        <dbReference type="ARBA" id="ARBA00022741"/>
    </source>
</evidence>
<protein>
    <recommendedName>
        <fullName evidence="1">RNA helicase</fullName>
        <ecNumber evidence="1">3.6.4.13</ecNumber>
    </recommendedName>
</protein>
<gene>
    <name evidence="10" type="ORF">HJG59_003748</name>
</gene>
<dbReference type="PROSITE" id="PS51195">
    <property type="entry name" value="Q_MOTIF"/>
    <property type="match status" value="1"/>
</dbReference>
<dbReference type="PROSITE" id="PS51192">
    <property type="entry name" value="HELICASE_ATP_BIND_1"/>
    <property type="match status" value="1"/>
</dbReference>
<evidence type="ECO:0000256" key="4">
    <source>
        <dbReference type="ARBA" id="ARBA00022806"/>
    </source>
</evidence>
<name>A0A7J8BXY8_MOLMO</name>
<comment type="caution">
    <text evidence="10">The sequence shown here is derived from an EMBL/GenBank/DDBJ whole genome shotgun (WGS) entry which is preliminary data.</text>
</comment>
<dbReference type="PROSITE" id="PS51194">
    <property type="entry name" value="HELICASE_CTER"/>
    <property type="match status" value="1"/>
</dbReference>
<evidence type="ECO:0000259" key="7">
    <source>
        <dbReference type="PROSITE" id="PS51192"/>
    </source>
</evidence>
<evidence type="ECO:0000256" key="3">
    <source>
        <dbReference type="ARBA" id="ARBA00022801"/>
    </source>
</evidence>
<feature type="domain" description="Helicase C-terminal" evidence="8">
    <location>
        <begin position="310"/>
        <end position="428"/>
    </location>
</feature>
<keyword evidence="2" id="KW-0547">Nucleotide-binding</keyword>
<organism evidence="10 11">
    <name type="scientific">Molossus molossus</name>
    <name type="common">Pallas' mastiff bat</name>
    <name type="synonym">Vespertilio molossus</name>
    <dbReference type="NCBI Taxonomy" id="27622"/>
    <lineage>
        <taxon>Eukaryota</taxon>
        <taxon>Metazoa</taxon>
        <taxon>Chordata</taxon>
        <taxon>Craniata</taxon>
        <taxon>Vertebrata</taxon>
        <taxon>Euteleostomi</taxon>
        <taxon>Mammalia</taxon>
        <taxon>Eutheria</taxon>
        <taxon>Laurasiatheria</taxon>
        <taxon>Chiroptera</taxon>
        <taxon>Yangochiroptera</taxon>
        <taxon>Molossidae</taxon>
        <taxon>Molossus</taxon>
    </lineage>
</organism>
<feature type="short sequence motif" description="Q motif" evidence="6">
    <location>
        <begin position="96"/>
        <end position="124"/>
    </location>
</feature>
<dbReference type="InterPro" id="IPR014014">
    <property type="entry name" value="RNA_helicase_DEAD_Q_motif"/>
</dbReference>
<dbReference type="CDD" id="cd18787">
    <property type="entry name" value="SF2_C_DEAD"/>
    <property type="match status" value="1"/>
</dbReference>
<dbReference type="Gene3D" id="3.40.50.300">
    <property type="entry name" value="P-loop containing nucleotide triphosphate hydrolases"/>
    <property type="match status" value="2"/>
</dbReference>
<dbReference type="GO" id="GO:0003676">
    <property type="term" value="F:nucleic acid binding"/>
    <property type="evidence" value="ECO:0007669"/>
    <property type="project" value="InterPro"/>
</dbReference>
<dbReference type="InterPro" id="IPR014001">
    <property type="entry name" value="Helicase_ATP-bd"/>
</dbReference>
<feature type="domain" description="DEAD-box RNA helicase Q" evidence="9">
    <location>
        <begin position="96"/>
        <end position="124"/>
    </location>
</feature>
<keyword evidence="5" id="KW-0067">ATP-binding</keyword>
<dbReference type="SUPFAM" id="SSF52540">
    <property type="entry name" value="P-loop containing nucleoside triphosphate hydrolases"/>
    <property type="match status" value="2"/>
</dbReference>
<dbReference type="PANTHER" id="PTHR47958">
    <property type="entry name" value="ATP-DEPENDENT RNA HELICASE DBP3"/>
    <property type="match status" value="1"/>
</dbReference>
<dbReference type="GO" id="GO:0003724">
    <property type="term" value="F:RNA helicase activity"/>
    <property type="evidence" value="ECO:0007669"/>
    <property type="project" value="UniProtKB-EC"/>
</dbReference>
<sequence length="428" mass="48456">MASLLWGGEPAAAESEHLNSHFSNLIHPRKNLQSIKNTTAPNLDDSINNTEEDEVDVVDLAANSLLNKLIRQSLVESSHRVEVLQKDPSSPLYSVKTFEELRLKEELLKGIYEMGFNRPSKIQEMALPMMLAHPPQNLIAQSQSGTGKTAAFVLAMLSRVNALERFPQCLCLAPTYELALQTGRVVEQMGKFCVDIHVMYAVRGNPIPRSTDITQQIIIGTPGTVLDWYFKRKLIDLTKIRVFVLDEADVMIDTQGFSDQSIRIQRALPPDCQMLLFSATFEDSVWQFAERIIPDPNVIKLRKEELTLNNIRQYYVLCGSRKDKYQALCNIYGGITIGQAIIFCQTRRNAKWLTVEMMQDGHQVSLLSGELTVDQRASIIQRFRDGKEKVLITTNVCARGACMYLKLSLLGYNLFMLKFTLLSIWFST</sequence>
<dbReference type="Pfam" id="PF00271">
    <property type="entry name" value="Helicase_C"/>
    <property type="match status" value="1"/>
</dbReference>
<accession>A0A7J8BXY8</accession>
<dbReference type="EC" id="3.6.4.13" evidence="1"/>
<dbReference type="InterPro" id="IPR011545">
    <property type="entry name" value="DEAD/DEAH_box_helicase_dom"/>
</dbReference>
<dbReference type="Pfam" id="PF00270">
    <property type="entry name" value="DEAD"/>
    <property type="match status" value="1"/>
</dbReference>
<dbReference type="InterPro" id="IPR001650">
    <property type="entry name" value="Helicase_C-like"/>
</dbReference>
<evidence type="ECO:0000313" key="11">
    <source>
        <dbReference type="Proteomes" id="UP000550707"/>
    </source>
</evidence>
<dbReference type="FunFam" id="3.40.50.300:FF:000357">
    <property type="entry name" value="ATP-dependent RNA helicase DDX19B"/>
    <property type="match status" value="1"/>
</dbReference>
<dbReference type="GO" id="GO:0005524">
    <property type="term" value="F:ATP binding"/>
    <property type="evidence" value="ECO:0007669"/>
    <property type="project" value="UniProtKB-KW"/>
</dbReference>
<evidence type="ECO:0000256" key="6">
    <source>
        <dbReference type="PROSITE-ProRule" id="PRU00552"/>
    </source>
</evidence>
<dbReference type="SMART" id="SM00487">
    <property type="entry name" value="DEXDc"/>
    <property type="match status" value="1"/>
</dbReference>
<evidence type="ECO:0000259" key="9">
    <source>
        <dbReference type="PROSITE" id="PS51195"/>
    </source>
</evidence>
<dbReference type="AlphaFoldDB" id="A0A7J8BXY8"/>
<reference evidence="10 11" key="1">
    <citation type="journal article" date="2020" name="Nature">
        <title>Six reference-quality genomes reveal evolution of bat adaptations.</title>
        <authorList>
            <person name="Jebb D."/>
            <person name="Huang Z."/>
            <person name="Pippel M."/>
            <person name="Hughes G.M."/>
            <person name="Lavrichenko K."/>
            <person name="Devanna P."/>
            <person name="Winkler S."/>
            <person name="Jermiin L.S."/>
            <person name="Skirmuntt E.C."/>
            <person name="Katzourakis A."/>
            <person name="Burkitt-Gray L."/>
            <person name="Ray D.A."/>
            <person name="Sullivan K.A.M."/>
            <person name="Roscito J.G."/>
            <person name="Kirilenko B.M."/>
            <person name="Davalos L.M."/>
            <person name="Corthals A.P."/>
            <person name="Power M.L."/>
            <person name="Jones G."/>
            <person name="Ransome R.D."/>
            <person name="Dechmann D.K.N."/>
            <person name="Locatelli A.G."/>
            <person name="Puechmaille S.J."/>
            <person name="Fedrigo O."/>
            <person name="Jarvis E.D."/>
            <person name="Hiller M."/>
            <person name="Vernes S.C."/>
            <person name="Myers E.W."/>
            <person name="Teeling E.C."/>
        </authorList>
    </citation>
    <scope>NUCLEOTIDE SEQUENCE [LARGE SCALE GENOMIC DNA]</scope>
    <source>
        <strain evidence="10">MMolMol1</strain>
        <tissue evidence="10">Muscle</tissue>
    </source>
</reference>